<gene>
    <name evidence="1" type="ORF">FRY97_08360</name>
</gene>
<comment type="caution">
    <text evidence="1">The sequence shown here is derived from an EMBL/GenBank/DDBJ whole genome shotgun (WGS) entry which is preliminary data.</text>
</comment>
<evidence type="ECO:0000313" key="1">
    <source>
        <dbReference type="EMBL" id="TXB63818.1"/>
    </source>
</evidence>
<accession>A0A5C6RN27</accession>
<dbReference type="NCBIfam" id="TIGR04256">
    <property type="entry name" value="GxxExxY"/>
    <property type="match status" value="1"/>
</dbReference>
<dbReference type="OrthoDB" id="1119698at2"/>
<name>A0A5C6RN27_9BACT</name>
<protein>
    <submittedName>
        <fullName evidence="1">GxxExxY protein</fullName>
    </submittedName>
</protein>
<dbReference type="Proteomes" id="UP000321580">
    <property type="component" value="Unassembled WGS sequence"/>
</dbReference>
<dbReference type="RefSeq" id="WP_147166992.1">
    <property type="nucleotide sequence ID" value="NZ_VOOR01000013.1"/>
</dbReference>
<dbReference type="AlphaFoldDB" id="A0A5C6RN27"/>
<sequence length="125" mass="14185">MEFNQLSEKVLGCAFKVHTALGPGLLESAYQACLAYELRQCGLFVEQEKAVPLVYEEVKLDCGYRIDLLVERKFVLELKAVDQLAPIHLAQVLTYLKLMNLRHGMLLNFNVKSLKNGIKRVVNGY</sequence>
<reference evidence="1 2" key="1">
    <citation type="submission" date="2019-08" db="EMBL/GenBank/DDBJ databases">
        <title>Genome of Phaeodactylibacter luteus.</title>
        <authorList>
            <person name="Bowman J.P."/>
        </authorList>
    </citation>
    <scope>NUCLEOTIDE SEQUENCE [LARGE SCALE GENOMIC DNA]</scope>
    <source>
        <strain evidence="1 2">KCTC 42180</strain>
    </source>
</reference>
<organism evidence="1 2">
    <name type="scientific">Phaeodactylibacter luteus</name>
    <dbReference type="NCBI Taxonomy" id="1564516"/>
    <lineage>
        <taxon>Bacteria</taxon>
        <taxon>Pseudomonadati</taxon>
        <taxon>Bacteroidota</taxon>
        <taxon>Saprospiria</taxon>
        <taxon>Saprospirales</taxon>
        <taxon>Haliscomenobacteraceae</taxon>
        <taxon>Phaeodactylibacter</taxon>
    </lineage>
</organism>
<evidence type="ECO:0000313" key="2">
    <source>
        <dbReference type="Proteomes" id="UP000321580"/>
    </source>
</evidence>
<dbReference type="InterPro" id="IPR026350">
    <property type="entry name" value="GxxExxY"/>
</dbReference>
<dbReference type="EMBL" id="VOOR01000013">
    <property type="protein sequence ID" value="TXB63818.1"/>
    <property type="molecule type" value="Genomic_DNA"/>
</dbReference>
<keyword evidence="2" id="KW-1185">Reference proteome</keyword>
<dbReference type="Pfam" id="PF13366">
    <property type="entry name" value="PDDEXK_3"/>
    <property type="match status" value="1"/>
</dbReference>
<proteinExistence type="predicted"/>